<keyword evidence="2" id="KW-1185">Reference proteome</keyword>
<dbReference type="Proteomes" id="UP001057402">
    <property type="component" value="Chromosome 5"/>
</dbReference>
<organism evidence="1 2">
    <name type="scientific">Melastoma candidum</name>
    <dbReference type="NCBI Taxonomy" id="119954"/>
    <lineage>
        <taxon>Eukaryota</taxon>
        <taxon>Viridiplantae</taxon>
        <taxon>Streptophyta</taxon>
        <taxon>Embryophyta</taxon>
        <taxon>Tracheophyta</taxon>
        <taxon>Spermatophyta</taxon>
        <taxon>Magnoliopsida</taxon>
        <taxon>eudicotyledons</taxon>
        <taxon>Gunneridae</taxon>
        <taxon>Pentapetalae</taxon>
        <taxon>rosids</taxon>
        <taxon>malvids</taxon>
        <taxon>Myrtales</taxon>
        <taxon>Melastomataceae</taxon>
        <taxon>Melastomatoideae</taxon>
        <taxon>Melastomateae</taxon>
        <taxon>Melastoma</taxon>
    </lineage>
</organism>
<evidence type="ECO:0000313" key="1">
    <source>
        <dbReference type="EMBL" id="KAI4370002.1"/>
    </source>
</evidence>
<name>A0ACB9QT42_9MYRT</name>
<sequence>MKYGDGDEGVDWALSSVRARLDPSCVNEVLGRLSGDDFVMGMRFFIWAGVQSGYRHSSYGYSKACKLLRVRQNPGVILGAVEGCRIGGWPISVKMMKVGLNLCKEVGLSEEALGVLRRMRELDPRPDTNVYNTVIRLFCAKGDMGTAEDLMREMGELGLYPDLITVVEMIKGLIGGCIQVAQDD</sequence>
<gene>
    <name evidence="1" type="ORF">MLD38_018390</name>
</gene>
<dbReference type="EMBL" id="CM042884">
    <property type="protein sequence ID" value="KAI4370002.1"/>
    <property type="molecule type" value="Genomic_DNA"/>
</dbReference>
<evidence type="ECO:0000313" key="2">
    <source>
        <dbReference type="Proteomes" id="UP001057402"/>
    </source>
</evidence>
<accession>A0ACB9QT42</accession>
<comment type="caution">
    <text evidence="1">The sequence shown here is derived from an EMBL/GenBank/DDBJ whole genome shotgun (WGS) entry which is preliminary data.</text>
</comment>
<protein>
    <submittedName>
        <fullName evidence="1">Uncharacterized protein</fullName>
    </submittedName>
</protein>
<reference evidence="2" key="1">
    <citation type="journal article" date="2023" name="Front. Plant Sci.">
        <title>Chromosomal-level genome assembly of Melastoma candidum provides insights into trichome evolution.</title>
        <authorList>
            <person name="Zhong Y."/>
            <person name="Wu W."/>
            <person name="Sun C."/>
            <person name="Zou P."/>
            <person name="Liu Y."/>
            <person name="Dai S."/>
            <person name="Zhou R."/>
        </authorList>
    </citation>
    <scope>NUCLEOTIDE SEQUENCE [LARGE SCALE GENOMIC DNA]</scope>
</reference>
<proteinExistence type="predicted"/>